<dbReference type="InterPro" id="IPR015422">
    <property type="entry name" value="PyrdxlP-dep_Trfase_small"/>
</dbReference>
<evidence type="ECO:0000256" key="2">
    <source>
        <dbReference type="ARBA" id="ARBA00022898"/>
    </source>
</evidence>
<dbReference type="SUPFAM" id="SSF53383">
    <property type="entry name" value="PLP-dependent transferases"/>
    <property type="match status" value="1"/>
</dbReference>
<sequence>MPKLKFPQSQQAASQVKKYLPGGVHYNFRYEGKDTIIPFNRGKGSRVWDLDNNEHLDLFCKFGALIVGHQNEEYNAKLIYYINKVLSVDQCDLEERVCEKIIHHVPSAEMVRFGLSGTEAVQNAIRLARAYTGKPKFVRFQGHYHGNADNIMGGKPTSSEYPVPIEYEGDYMGTDGRAPNILEEQSFLIPWNNIDALEKLLLYRSDEIGIILMEPICINGGGIVPAPGYLEKVRELCDQYHIALIFDEVITGFRVALGGAQSLLGVTPDITVFAKAMGGGALPMSAIVGKKEIMQLYTDNKVIHAGTFNGYPLGLAAVLATIELLENDPSCYERMANYLTQIGQSLVDAAKNVGIPMVAQGVPGVLVFHSESAPLTKAEGYNETTKLRDILITRLARNYGIQFSPVSRFFSNLLMDDSDVTFFRERIGEVMTDIARINEFL</sequence>
<dbReference type="GO" id="GO:0030170">
    <property type="term" value="F:pyridoxal phosphate binding"/>
    <property type="evidence" value="ECO:0007669"/>
    <property type="project" value="InterPro"/>
</dbReference>
<dbReference type="Gene3D" id="3.90.1150.10">
    <property type="entry name" value="Aspartate Aminotransferase, domain 1"/>
    <property type="match status" value="1"/>
</dbReference>
<evidence type="ECO:0000313" key="4">
    <source>
        <dbReference type="EMBL" id="MBD6618882.1"/>
    </source>
</evidence>
<keyword evidence="5" id="KW-1185">Reference proteome</keyword>
<comment type="similarity">
    <text evidence="3">Belongs to the class-III pyridoxal-phosphate-dependent aminotransferase family.</text>
</comment>
<evidence type="ECO:0000313" key="5">
    <source>
        <dbReference type="Proteomes" id="UP001165986"/>
    </source>
</evidence>
<dbReference type="PANTHER" id="PTHR43713">
    <property type="entry name" value="GLUTAMATE-1-SEMIALDEHYDE 2,1-AMINOMUTASE"/>
    <property type="match status" value="1"/>
</dbReference>
<dbReference type="RefSeq" id="WP_191760081.1">
    <property type="nucleotide sequence ID" value="NZ_VJXY01000032.1"/>
</dbReference>
<proteinExistence type="inferred from homology"/>
<dbReference type="AlphaFoldDB" id="A0AA40VT67"/>
<dbReference type="Proteomes" id="UP001165986">
    <property type="component" value="Unassembled WGS sequence"/>
</dbReference>
<dbReference type="InterPro" id="IPR015421">
    <property type="entry name" value="PyrdxlP-dep_Trfase_major"/>
</dbReference>
<comment type="caution">
    <text evidence="4">The sequence shown here is derived from an EMBL/GenBank/DDBJ whole genome shotgun (WGS) entry which is preliminary data.</text>
</comment>
<dbReference type="InterPro" id="IPR005814">
    <property type="entry name" value="Aminotrans_3"/>
</dbReference>
<keyword evidence="4" id="KW-0032">Aminotransferase</keyword>
<comment type="cofactor">
    <cofactor evidence="1">
        <name>pyridoxal 5'-phosphate</name>
        <dbReference type="ChEBI" id="CHEBI:597326"/>
    </cofactor>
</comment>
<dbReference type="EMBL" id="VJXY01000032">
    <property type="protein sequence ID" value="MBD6618882.1"/>
    <property type="molecule type" value="Genomic_DNA"/>
</dbReference>
<name>A0AA40VT67_9NOST</name>
<reference evidence="4" key="1">
    <citation type="submission" date="2019-07" db="EMBL/GenBank/DDBJ databases">
        <title>Toxilogical consequences of a new and cryptic species of cyanobacteria (Komarekiella delphini-convector) recovered from the epidermis of a bottlenose dolphin and 1500 ft. in the air.</title>
        <authorList>
            <person name="Brown A.O."/>
            <person name="Dvorak P."/>
            <person name="Villanueva C.D."/>
            <person name="Foss A.J."/>
            <person name="Garvey A.D."/>
            <person name="Gibson Q.A."/>
            <person name="Johansen J.R."/>
            <person name="Casamatta D.A."/>
        </authorList>
    </citation>
    <scope>NUCLEOTIDE SEQUENCE</scope>
    <source>
        <strain evidence="4">SJRDD-AB1</strain>
    </source>
</reference>
<protein>
    <submittedName>
        <fullName evidence="4">Aminotransferase class III-fold pyridoxal phosphate-dependent enzyme</fullName>
    </submittedName>
</protein>
<dbReference type="Pfam" id="PF00202">
    <property type="entry name" value="Aminotran_3"/>
    <property type="match status" value="1"/>
</dbReference>
<dbReference type="GO" id="GO:0008483">
    <property type="term" value="F:transaminase activity"/>
    <property type="evidence" value="ECO:0007669"/>
    <property type="project" value="UniProtKB-KW"/>
</dbReference>
<evidence type="ECO:0000256" key="1">
    <source>
        <dbReference type="ARBA" id="ARBA00001933"/>
    </source>
</evidence>
<keyword evidence="4" id="KW-0808">Transferase</keyword>
<dbReference type="CDD" id="cd00610">
    <property type="entry name" value="OAT_like"/>
    <property type="match status" value="1"/>
</dbReference>
<gene>
    <name evidence="4" type="ORF">FNW02_24410</name>
</gene>
<evidence type="ECO:0000256" key="3">
    <source>
        <dbReference type="RuleBase" id="RU003560"/>
    </source>
</evidence>
<organism evidence="4 5">
    <name type="scientific">Komarekiella delphini-convector SJRDD-AB1</name>
    <dbReference type="NCBI Taxonomy" id="2593771"/>
    <lineage>
        <taxon>Bacteria</taxon>
        <taxon>Bacillati</taxon>
        <taxon>Cyanobacteriota</taxon>
        <taxon>Cyanophyceae</taxon>
        <taxon>Nostocales</taxon>
        <taxon>Nostocaceae</taxon>
        <taxon>Komarekiella</taxon>
        <taxon>Komarekiella delphini-convector</taxon>
    </lineage>
</organism>
<dbReference type="Gene3D" id="3.40.640.10">
    <property type="entry name" value="Type I PLP-dependent aspartate aminotransferase-like (Major domain)"/>
    <property type="match status" value="1"/>
</dbReference>
<keyword evidence="2 3" id="KW-0663">Pyridoxal phosphate</keyword>
<dbReference type="PROSITE" id="PS00600">
    <property type="entry name" value="AA_TRANSFER_CLASS_3"/>
    <property type="match status" value="1"/>
</dbReference>
<dbReference type="InterPro" id="IPR015424">
    <property type="entry name" value="PyrdxlP-dep_Trfase"/>
</dbReference>
<dbReference type="PANTHER" id="PTHR43713:SF3">
    <property type="entry name" value="GLUTAMATE-1-SEMIALDEHYDE 2,1-AMINOMUTASE 1, CHLOROPLASTIC-RELATED"/>
    <property type="match status" value="1"/>
</dbReference>
<accession>A0AA40VT67</accession>
<dbReference type="InterPro" id="IPR049704">
    <property type="entry name" value="Aminotrans_3_PPA_site"/>
</dbReference>